<dbReference type="InterPro" id="IPR025110">
    <property type="entry name" value="AMP-bd_C"/>
</dbReference>
<dbReference type="InterPro" id="IPR045851">
    <property type="entry name" value="AMP-bd_C_sf"/>
</dbReference>
<name>A0ABW0WPH4_STRNO</name>
<feature type="domain" description="AMP-dependent synthetase/ligase" evidence="1">
    <location>
        <begin position="17"/>
        <end position="347"/>
    </location>
</feature>
<dbReference type="SUPFAM" id="SSF56801">
    <property type="entry name" value="Acetyl-CoA synthetase-like"/>
    <property type="match status" value="1"/>
</dbReference>
<evidence type="ECO:0000313" key="4">
    <source>
        <dbReference type="Proteomes" id="UP001596065"/>
    </source>
</evidence>
<dbReference type="RefSeq" id="WP_344346580.1">
    <property type="nucleotide sequence ID" value="NZ_BAAASM010000004.1"/>
</dbReference>
<dbReference type="Gene3D" id="3.40.50.12780">
    <property type="entry name" value="N-terminal domain of ligase-like"/>
    <property type="match status" value="1"/>
</dbReference>
<dbReference type="Pfam" id="PF00501">
    <property type="entry name" value="AMP-binding"/>
    <property type="match status" value="1"/>
</dbReference>
<evidence type="ECO:0000259" key="1">
    <source>
        <dbReference type="Pfam" id="PF00501"/>
    </source>
</evidence>
<organism evidence="3 4">
    <name type="scientific">Streptomyces nogalater</name>
    <dbReference type="NCBI Taxonomy" id="38314"/>
    <lineage>
        <taxon>Bacteria</taxon>
        <taxon>Bacillati</taxon>
        <taxon>Actinomycetota</taxon>
        <taxon>Actinomycetes</taxon>
        <taxon>Kitasatosporales</taxon>
        <taxon>Streptomycetaceae</taxon>
        <taxon>Streptomyces</taxon>
    </lineage>
</organism>
<proteinExistence type="predicted"/>
<evidence type="ECO:0000259" key="2">
    <source>
        <dbReference type="Pfam" id="PF13193"/>
    </source>
</evidence>
<dbReference type="Gene3D" id="3.30.300.30">
    <property type="match status" value="1"/>
</dbReference>
<reference evidence="4" key="1">
    <citation type="journal article" date="2019" name="Int. J. Syst. Evol. Microbiol.">
        <title>The Global Catalogue of Microorganisms (GCM) 10K type strain sequencing project: providing services to taxonomists for standard genome sequencing and annotation.</title>
        <authorList>
            <consortium name="The Broad Institute Genomics Platform"/>
            <consortium name="The Broad Institute Genome Sequencing Center for Infectious Disease"/>
            <person name="Wu L."/>
            <person name="Ma J."/>
        </authorList>
    </citation>
    <scope>NUCLEOTIDE SEQUENCE [LARGE SCALE GENOMIC DNA]</scope>
    <source>
        <strain evidence="4">KCTC 5701</strain>
    </source>
</reference>
<dbReference type="InterPro" id="IPR020845">
    <property type="entry name" value="AMP-binding_CS"/>
</dbReference>
<dbReference type="PANTHER" id="PTHR43767">
    <property type="entry name" value="LONG-CHAIN-FATTY-ACID--COA LIGASE"/>
    <property type="match status" value="1"/>
</dbReference>
<dbReference type="Pfam" id="PF13193">
    <property type="entry name" value="AMP-binding_C"/>
    <property type="match status" value="1"/>
</dbReference>
<dbReference type="InterPro" id="IPR050237">
    <property type="entry name" value="ATP-dep_AMP-bd_enzyme"/>
</dbReference>
<dbReference type="InterPro" id="IPR042099">
    <property type="entry name" value="ANL_N_sf"/>
</dbReference>
<accession>A0ABW0WPH4</accession>
<comment type="caution">
    <text evidence="3">The sequence shown here is derived from an EMBL/GenBank/DDBJ whole genome shotgun (WGS) entry which is preliminary data.</text>
</comment>
<keyword evidence="4" id="KW-1185">Reference proteome</keyword>
<gene>
    <name evidence="3" type="ORF">ACFP3J_25130</name>
</gene>
<protein>
    <submittedName>
        <fullName evidence="3">Class I adenylate-forming enzyme family protein</fullName>
    </submittedName>
</protein>
<evidence type="ECO:0000313" key="3">
    <source>
        <dbReference type="EMBL" id="MFC5658751.1"/>
    </source>
</evidence>
<dbReference type="InterPro" id="IPR000873">
    <property type="entry name" value="AMP-dep_synth/lig_dom"/>
</dbReference>
<feature type="domain" description="AMP-binding enzyme C-terminal" evidence="2">
    <location>
        <begin position="407"/>
        <end position="479"/>
    </location>
</feature>
<dbReference type="PANTHER" id="PTHR43767:SF10">
    <property type="entry name" value="SURFACTIN SYNTHASE SUBUNIT 1"/>
    <property type="match status" value="1"/>
</dbReference>
<dbReference type="CDD" id="cd04433">
    <property type="entry name" value="AFD_class_I"/>
    <property type="match status" value="1"/>
</dbReference>
<dbReference type="EMBL" id="JBHSOE010000050">
    <property type="protein sequence ID" value="MFC5658751.1"/>
    <property type="molecule type" value="Genomic_DNA"/>
</dbReference>
<dbReference type="Proteomes" id="UP001596065">
    <property type="component" value="Unassembled WGS sequence"/>
</dbReference>
<sequence>MSVATPALVVPDLLRLRAENHPDQIVVNINGERTLSYGEWYARANAVARGLLDRGITRGDRIALLFGGLDWIDYAVAYLGIVNAGATAVHMHGGISAAEFNRRITQCQVIGLVRGHDVAVPEGFAGWAATVDEIDSGDSTPLKVDLRPDDLADILYTSGTTGPAKAIATPHGNLTFGRGPEGFKQLGKPKPLLAPIPLGTTSSATTMAIALTNPATLVLCPVDDVHRMAELIEEYQIVSVMFTPWIGIQMVAGKIHETHDLSCVETLATASAPLPPATASELMRMMPNARVTSVYAAREAVPAVIATTFDVSRPFCVGRPGEGSELLVAGPDGNPVATGEIGEIWLRCGAPKRLFLEGTERDEQLTDEWTRTRDLGYLDTEGELHLFDRAADAVTVDGELVSTIYTEAALYECPGVEQAAVLGVPKAGTERMELAAVLVLADDDGLPAVRAALAEWLEPHQIPTRFQLVDALPRGVMGKVLKHRLRAQLADS</sequence>
<dbReference type="PROSITE" id="PS00455">
    <property type="entry name" value="AMP_BINDING"/>
    <property type="match status" value="1"/>
</dbReference>